<evidence type="ECO:0000256" key="6">
    <source>
        <dbReference type="ARBA" id="ARBA00022771"/>
    </source>
</evidence>
<keyword evidence="5" id="KW-0479">Metal-binding</keyword>
<evidence type="ECO:0000256" key="5">
    <source>
        <dbReference type="ARBA" id="ARBA00022723"/>
    </source>
</evidence>
<evidence type="ECO:0000256" key="1">
    <source>
        <dbReference type="ARBA" id="ARBA00004123"/>
    </source>
</evidence>
<accession>A0A1X0NP59</accession>
<dbReference type="AlphaFoldDB" id="A0A1X0NP59"/>
<feature type="domain" description="RING-type" evidence="11">
    <location>
        <begin position="131"/>
        <end position="153"/>
    </location>
</feature>
<evidence type="ECO:0000256" key="9">
    <source>
        <dbReference type="ARBA" id="ARBA00023242"/>
    </source>
</evidence>
<organism evidence="12 13">
    <name type="scientific">Trypanosoma theileri</name>
    <dbReference type="NCBI Taxonomy" id="67003"/>
    <lineage>
        <taxon>Eukaryota</taxon>
        <taxon>Discoba</taxon>
        <taxon>Euglenozoa</taxon>
        <taxon>Kinetoplastea</taxon>
        <taxon>Metakinetoplastina</taxon>
        <taxon>Trypanosomatida</taxon>
        <taxon>Trypanosomatidae</taxon>
        <taxon>Trypanosoma</taxon>
    </lineage>
</organism>
<evidence type="ECO:0000256" key="3">
    <source>
        <dbReference type="ARBA" id="ARBA00004906"/>
    </source>
</evidence>
<dbReference type="InterPro" id="IPR024766">
    <property type="entry name" value="Znf_RING_H2"/>
</dbReference>
<name>A0A1X0NP59_9TRYP</name>
<dbReference type="GO" id="GO:0005634">
    <property type="term" value="C:nucleus"/>
    <property type="evidence" value="ECO:0007669"/>
    <property type="project" value="UniProtKB-SubCell"/>
</dbReference>
<keyword evidence="4" id="KW-0963">Cytoplasm</keyword>
<dbReference type="Gene3D" id="3.30.40.10">
    <property type="entry name" value="Zinc/RING finger domain, C3HC4 (zinc finger)"/>
    <property type="match status" value="1"/>
</dbReference>
<sequence>MTENAEPQCSITAKQWDTVAVWSWDVRVETCAICKSTIADLCIECRGVMDLGRSAVAADHNSKNNQSSNSVDRTVGGPSTGLGSYAAAADLHQHNHNDGISDIAGGVGSSINSNSSSGGVAGDCLLVWGVCNHVFHAHCLSRWVRQRPVCPICGREWEVYKTTRND</sequence>
<evidence type="ECO:0000256" key="4">
    <source>
        <dbReference type="ARBA" id="ARBA00022490"/>
    </source>
</evidence>
<dbReference type="STRING" id="67003.A0A1X0NP59"/>
<dbReference type="GO" id="GO:0005737">
    <property type="term" value="C:cytoplasm"/>
    <property type="evidence" value="ECO:0007669"/>
    <property type="project" value="UniProtKB-SubCell"/>
</dbReference>
<dbReference type="PANTHER" id="PTHR11210">
    <property type="entry name" value="RING BOX"/>
    <property type="match status" value="1"/>
</dbReference>
<evidence type="ECO:0000259" key="11">
    <source>
        <dbReference type="PROSITE" id="PS50089"/>
    </source>
</evidence>
<keyword evidence="9" id="KW-0539">Nucleus</keyword>
<dbReference type="OrthoDB" id="8962942at2759"/>
<evidence type="ECO:0000313" key="13">
    <source>
        <dbReference type="Proteomes" id="UP000192257"/>
    </source>
</evidence>
<evidence type="ECO:0000256" key="8">
    <source>
        <dbReference type="ARBA" id="ARBA00022833"/>
    </source>
</evidence>
<evidence type="ECO:0000256" key="10">
    <source>
        <dbReference type="PROSITE-ProRule" id="PRU00175"/>
    </source>
</evidence>
<dbReference type="Pfam" id="PF12678">
    <property type="entry name" value="zf-rbx1"/>
    <property type="match status" value="1"/>
</dbReference>
<dbReference type="GeneID" id="39987918"/>
<keyword evidence="7" id="KW-0833">Ubl conjugation pathway</keyword>
<evidence type="ECO:0000313" key="12">
    <source>
        <dbReference type="EMBL" id="ORC86391.1"/>
    </source>
</evidence>
<gene>
    <name evidence="12" type="ORF">TM35_000281070</name>
</gene>
<dbReference type="Proteomes" id="UP000192257">
    <property type="component" value="Unassembled WGS sequence"/>
</dbReference>
<dbReference type="GO" id="GO:0008270">
    <property type="term" value="F:zinc ion binding"/>
    <property type="evidence" value="ECO:0007669"/>
    <property type="project" value="UniProtKB-KW"/>
</dbReference>
<dbReference type="PROSITE" id="PS50089">
    <property type="entry name" value="ZF_RING_2"/>
    <property type="match status" value="1"/>
</dbReference>
<evidence type="ECO:0000256" key="2">
    <source>
        <dbReference type="ARBA" id="ARBA00004496"/>
    </source>
</evidence>
<protein>
    <recommendedName>
        <fullName evidence="11">RING-type domain-containing protein</fullName>
    </recommendedName>
</protein>
<dbReference type="EMBL" id="NBCO01000028">
    <property type="protein sequence ID" value="ORC86391.1"/>
    <property type="molecule type" value="Genomic_DNA"/>
</dbReference>
<comment type="caution">
    <text evidence="12">The sequence shown here is derived from an EMBL/GenBank/DDBJ whole genome shotgun (WGS) entry which is preliminary data.</text>
</comment>
<proteinExistence type="predicted"/>
<dbReference type="InterPro" id="IPR051031">
    <property type="entry name" value="RING-box_E3_Ubiquitin_Ligase"/>
</dbReference>
<evidence type="ECO:0000256" key="7">
    <source>
        <dbReference type="ARBA" id="ARBA00022786"/>
    </source>
</evidence>
<comment type="subcellular location">
    <subcellularLocation>
        <location evidence="2">Cytoplasm</location>
    </subcellularLocation>
    <subcellularLocation>
        <location evidence="1">Nucleus</location>
    </subcellularLocation>
</comment>
<comment type="pathway">
    <text evidence="3">Protein modification; protein ubiquitination.</text>
</comment>
<dbReference type="InterPro" id="IPR013083">
    <property type="entry name" value="Znf_RING/FYVE/PHD"/>
</dbReference>
<dbReference type="SUPFAM" id="SSF57850">
    <property type="entry name" value="RING/U-box"/>
    <property type="match status" value="2"/>
</dbReference>
<keyword evidence="6 10" id="KW-0863">Zinc-finger</keyword>
<dbReference type="VEuPathDB" id="TriTrypDB:TM35_000281070"/>
<reference evidence="12 13" key="1">
    <citation type="submission" date="2017-03" db="EMBL/GenBank/DDBJ databases">
        <title>An alternative strategy for trypanosome survival in the mammalian bloodstream revealed through genome and transcriptome analysis of the ubiquitous bovine parasite Trypanosoma (Megatrypanum) theileri.</title>
        <authorList>
            <person name="Kelly S."/>
            <person name="Ivens A."/>
            <person name="Mott A."/>
            <person name="O'Neill E."/>
            <person name="Emms D."/>
            <person name="Macleod O."/>
            <person name="Voorheis P."/>
            <person name="Matthews J."/>
            <person name="Matthews K."/>
            <person name="Carrington M."/>
        </authorList>
    </citation>
    <scope>NUCLEOTIDE SEQUENCE [LARGE SCALE GENOMIC DNA]</scope>
    <source>
        <strain evidence="12">Edinburgh</strain>
    </source>
</reference>
<dbReference type="InterPro" id="IPR001841">
    <property type="entry name" value="Znf_RING"/>
</dbReference>
<dbReference type="RefSeq" id="XP_028880457.1">
    <property type="nucleotide sequence ID" value="XM_029028138.1"/>
</dbReference>
<keyword evidence="8" id="KW-0862">Zinc</keyword>
<keyword evidence="13" id="KW-1185">Reference proteome</keyword>